<dbReference type="GeneID" id="9464617"/>
<dbReference type="AlphaFoldDB" id="D0MZN1"/>
<organism evidence="1 2">
    <name type="scientific">Phytophthora infestans (strain T30-4)</name>
    <name type="common">Potato late blight agent</name>
    <dbReference type="NCBI Taxonomy" id="403677"/>
    <lineage>
        <taxon>Eukaryota</taxon>
        <taxon>Sar</taxon>
        <taxon>Stramenopiles</taxon>
        <taxon>Oomycota</taxon>
        <taxon>Peronosporomycetes</taxon>
        <taxon>Peronosporales</taxon>
        <taxon>Peronosporaceae</taxon>
        <taxon>Phytophthora</taxon>
    </lineage>
</organism>
<dbReference type="HOGENOM" id="CLU_2611214_0_0_1"/>
<dbReference type="VEuPathDB" id="FungiDB:PITG_03212"/>
<dbReference type="InParanoid" id="D0MZN1"/>
<evidence type="ECO:0000313" key="1">
    <source>
        <dbReference type="EMBL" id="EEY65694.1"/>
    </source>
</evidence>
<dbReference type="Proteomes" id="UP000006643">
    <property type="component" value="Unassembled WGS sequence"/>
</dbReference>
<reference evidence="2" key="1">
    <citation type="journal article" date="2009" name="Nature">
        <title>Genome sequence and analysis of the Irish potato famine pathogen Phytophthora infestans.</title>
        <authorList>
            <consortium name="The Broad Institute Genome Sequencing Platform"/>
            <person name="Haas B.J."/>
            <person name="Kamoun S."/>
            <person name="Zody M.C."/>
            <person name="Jiang R.H."/>
            <person name="Handsaker R.E."/>
            <person name="Cano L.M."/>
            <person name="Grabherr M."/>
            <person name="Kodira C.D."/>
            <person name="Raffaele S."/>
            <person name="Torto-Alalibo T."/>
            <person name="Bozkurt T.O."/>
            <person name="Ah-Fong A.M."/>
            <person name="Alvarado L."/>
            <person name="Anderson V.L."/>
            <person name="Armstrong M.R."/>
            <person name="Avrova A."/>
            <person name="Baxter L."/>
            <person name="Beynon J."/>
            <person name="Boevink P.C."/>
            <person name="Bollmann S.R."/>
            <person name="Bos J.I."/>
            <person name="Bulone V."/>
            <person name="Cai G."/>
            <person name="Cakir C."/>
            <person name="Carrington J.C."/>
            <person name="Chawner M."/>
            <person name="Conti L."/>
            <person name="Costanzo S."/>
            <person name="Ewan R."/>
            <person name="Fahlgren N."/>
            <person name="Fischbach M.A."/>
            <person name="Fugelstad J."/>
            <person name="Gilroy E.M."/>
            <person name="Gnerre S."/>
            <person name="Green P.J."/>
            <person name="Grenville-Briggs L.J."/>
            <person name="Griffith J."/>
            <person name="Grunwald N.J."/>
            <person name="Horn K."/>
            <person name="Horner N.R."/>
            <person name="Hu C.H."/>
            <person name="Huitema E."/>
            <person name="Jeong D.H."/>
            <person name="Jones A.M."/>
            <person name="Jones J.D."/>
            <person name="Jones R.W."/>
            <person name="Karlsson E.K."/>
            <person name="Kunjeti S.G."/>
            <person name="Lamour K."/>
            <person name="Liu Z."/>
            <person name="Ma L."/>
            <person name="Maclean D."/>
            <person name="Chibucos M.C."/>
            <person name="McDonald H."/>
            <person name="McWalters J."/>
            <person name="Meijer H.J."/>
            <person name="Morgan W."/>
            <person name="Morris P.F."/>
            <person name="Munro C.A."/>
            <person name="O'Neill K."/>
            <person name="Ospina-Giraldo M."/>
            <person name="Pinzon A."/>
            <person name="Pritchard L."/>
            <person name="Ramsahoye B."/>
            <person name="Ren Q."/>
            <person name="Restrepo S."/>
            <person name="Roy S."/>
            <person name="Sadanandom A."/>
            <person name="Savidor A."/>
            <person name="Schornack S."/>
            <person name="Schwartz D.C."/>
            <person name="Schumann U.D."/>
            <person name="Schwessinger B."/>
            <person name="Seyer L."/>
            <person name="Sharpe T."/>
            <person name="Silvar C."/>
            <person name="Song J."/>
            <person name="Studholme D.J."/>
            <person name="Sykes S."/>
            <person name="Thines M."/>
            <person name="van de Vondervoort P.J."/>
            <person name="Phuntumart V."/>
            <person name="Wawra S."/>
            <person name="Weide R."/>
            <person name="Win J."/>
            <person name="Young C."/>
            <person name="Zhou S."/>
            <person name="Fry W."/>
            <person name="Meyers B.C."/>
            <person name="van West P."/>
            <person name="Ristaino J."/>
            <person name="Govers F."/>
            <person name="Birch P.R."/>
            <person name="Whisson S.C."/>
            <person name="Judelson H.S."/>
            <person name="Nusbaum C."/>
        </authorList>
    </citation>
    <scope>NUCLEOTIDE SEQUENCE [LARGE SCALE GENOMIC DNA]</scope>
    <source>
        <strain evidence="2">T30-4</strain>
    </source>
</reference>
<proteinExistence type="predicted"/>
<evidence type="ECO:0000313" key="2">
    <source>
        <dbReference type="Proteomes" id="UP000006643"/>
    </source>
</evidence>
<name>D0MZN1_PHYIT</name>
<dbReference type="RefSeq" id="XP_002906293.1">
    <property type="nucleotide sequence ID" value="XM_002906247.1"/>
</dbReference>
<accession>D0MZN1</accession>
<protein>
    <submittedName>
        <fullName evidence="1">Uncharacterized protein</fullName>
    </submittedName>
</protein>
<gene>
    <name evidence="1" type="ORF">PITG_03212</name>
</gene>
<dbReference type="KEGG" id="pif:PITG_03212"/>
<sequence length="79" mass="9072">MRQEGFNEKYAFELDEVRATKSPSIDEISSNVVLEDQKMDPVPYDDEEFGPMDPSVQLVRGLNSASKFSIRSKQLWTED</sequence>
<keyword evidence="2" id="KW-1185">Reference proteome</keyword>
<dbReference type="EMBL" id="DS028121">
    <property type="protein sequence ID" value="EEY65694.1"/>
    <property type="molecule type" value="Genomic_DNA"/>
</dbReference>